<dbReference type="GO" id="GO:0000028">
    <property type="term" value="P:ribosomal small subunit assembly"/>
    <property type="evidence" value="ECO:0007669"/>
    <property type="project" value="TreeGrafter"/>
</dbReference>
<dbReference type="InterPro" id="IPR028998">
    <property type="entry name" value="RimP_C"/>
</dbReference>
<dbReference type="SUPFAM" id="SSF75420">
    <property type="entry name" value="YhbC-like, N-terminal domain"/>
    <property type="match status" value="1"/>
</dbReference>
<dbReference type="HAMAP" id="MF_01077">
    <property type="entry name" value="RimP"/>
    <property type="match status" value="1"/>
</dbReference>
<dbReference type="InterPro" id="IPR003728">
    <property type="entry name" value="Ribosome_maturation_RimP"/>
</dbReference>
<dbReference type="GO" id="GO:0005829">
    <property type="term" value="C:cytosol"/>
    <property type="evidence" value="ECO:0007669"/>
    <property type="project" value="TreeGrafter"/>
</dbReference>
<dbReference type="GO" id="GO:0006412">
    <property type="term" value="P:translation"/>
    <property type="evidence" value="ECO:0007669"/>
    <property type="project" value="TreeGrafter"/>
</dbReference>
<keyword evidence="1 3" id="KW-0963">Cytoplasm</keyword>
<evidence type="ECO:0000313" key="8">
    <source>
        <dbReference type="Proteomes" id="UP000509623"/>
    </source>
</evidence>
<protein>
    <recommendedName>
        <fullName evidence="3">Ribosome maturation factor RimP</fullName>
    </recommendedName>
</protein>
<comment type="subcellular location">
    <subcellularLocation>
        <location evidence="3">Cytoplasm</location>
    </subcellularLocation>
</comment>
<evidence type="ECO:0000313" key="5">
    <source>
        <dbReference type="EMBL" id="QKN24690.1"/>
    </source>
</evidence>
<evidence type="ECO:0000313" key="7">
    <source>
        <dbReference type="Proteomes" id="UP000501316"/>
    </source>
</evidence>
<evidence type="ECO:0000256" key="1">
    <source>
        <dbReference type="ARBA" id="ARBA00022490"/>
    </source>
</evidence>
<evidence type="ECO:0000256" key="3">
    <source>
        <dbReference type="HAMAP-Rule" id="MF_01077"/>
    </source>
</evidence>
<gene>
    <name evidence="3" type="primary">rimP</name>
    <name evidence="5" type="ORF">GJQ69_09505</name>
    <name evidence="6" type="ORF">GKP14_03660</name>
</gene>
<dbReference type="InterPro" id="IPR028989">
    <property type="entry name" value="RimP_N"/>
</dbReference>
<comment type="similarity">
    <text evidence="3">Belongs to the RimP family.</text>
</comment>
<name>A0A859DS92_9FIRM</name>
<dbReference type="PANTHER" id="PTHR33867">
    <property type="entry name" value="RIBOSOME MATURATION FACTOR RIMP"/>
    <property type="match status" value="1"/>
</dbReference>
<dbReference type="Gene3D" id="3.30.300.70">
    <property type="entry name" value="RimP-like superfamily, N-terminal"/>
    <property type="match status" value="1"/>
</dbReference>
<comment type="function">
    <text evidence="3">Required for maturation of 30S ribosomal subunits.</text>
</comment>
<organism evidence="5 7">
    <name type="scientific">Caproicibacterium lactatifermentans</name>
    <dbReference type="NCBI Taxonomy" id="2666138"/>
    <lineage>
        <taxon>Bacteria</taxon>
        <taxon>Bacillati</taxon>
        <taxon>Bacillota</taxon>
        <taxon>Clostridia</taxon>
        <taxon>Eubacteriales</taxon>
        <taxon>Oscillospiraceae</taxon>
        <taxon>Caproicibacterium</taxon>
    </lineage>
</organism>
<keyword evidence="2 3" id="KW-0690">Ribosome biogenesis</keyword>
<proteinExistence type="inferred from homology"/>
<reference evidence="6" key="3">
    <citation type="journal article" date="2022" name="Int. J. Syst. Evol. Microbiol.">
        <title>Caproicibacterium lactatifermentans sp. nov., isolated from pit clay used for the production of Chinese strong aroma-type liquor.</title>
        <authorList>
            <person name="Wang H."/>
            <person name="Gu Y."/>
            <person name="Zhao D."/>
            <person name="Qiao Z."/>
            <person name="Zheng J."/>
            <person name="Gao J."/>
            <person name="Ren C."/>
            <person name="Xu Y."/>
        </authorList>
    </citation>
    <scope>NUCLEOTIDE SEQUENCE</scope>
    <source>
        <strain evidence="6">JNU-WLY1368</strain>
    </source>
</reference>
<feature type="domain" description="Ribosome maturation factor RimP N-terminal" evidence="4">
    <location>
        <begin position="18"/>
        <end position="88"/>
    </location>
</feature>
<dbReference type="CDD" id="cd01734">
    <property type="entry name" value="YlxS_C"/>
    <property type="match status" value="1"/>
</dbReference>
<dbReference type="InterPro" id="IPR036847">
    <property type="entry name" value="RimP_C_sf"/>
</dbReference>
<dbReference type="EMBL" id="CP046161">
    <property type="protein sequence ID" value="QKO30189.1"/>
    <property type="molecule type" value="Genomic_DNA"/>
</dbReference>
<dbReference type="Proteomes" id="UP000501316">
    <property type="component" value="Chromosome"/>
</dbReference>
<dbReference type="Pfam" id="PF02576">
    <property type="entry name" value="RimP_N"/>
    <property type="match status" value="1"/>
</dbReference>
<dbReference type="FunFam" id="3.30.300.70:FF:000001">
    <property type="entry name" value="Ribosome maturation factor RimP"/>
    <property type="match status" value="1"/>
</dbReference>
<evidence type="ECO:0000259" key="4">
    <source>
        <dbReference type="Pfam" id="PF02576"/>
    </source>
</evidence>
<dbReference type="AlphaFoldDB" id="A0A859DS92"/>
<evidence type="ECO:0000313" key="6">
    <source>
        <dbReference type="EMBL" id="QKO30189.1"/>
    </source>
</evidence>
<accession>A0A859DS92</accession>
<dbReference type="EMBL" id="CP046051">
    <property type="protein sequence ID" value="QKN24690.1"/>
    <property type="molecule type" value="Genomic_DNA"/>
</dbReference>
<keyword evidence="8" id="KW-1185">Reference proteome</keyword>
<dbReference type="RefSeq" id="WP_086036753.1">
    <property type="nucleotide sequence ID" value="NZ_CP046051.1"/>
</dbReference>
<dbReference type="Proteomes" id="UP000509623">
    <property type="component" value="Chromosome"/>
</dbReference>
<evidence type="ECO:0000256" key="2">
    <source>
        <dbReference type="ARBA" id="ARBA00022517"/>
    </source>
</evidence>
<dbReference type="SUPFAM" id="SSF74942">
    <property type="entry name" value="YhbC-like, C-terminal domain"/>
    <property type="match status" value="1"/>
</dbReference>
<dbReference type="KEGG" id="clf:GJQ69_09505"/>
<sequence length="167" mass="18467">MAARKKGPNTAQAVRELAQPLAEELGLQLWDVRFVKEGADWYLRIYIDKEGGISIDDCVNMTHAVDKPLDALDAVAGSYTLEVSSPGINRQLTRPEHFAACIGRLVWVRFIRPFADGSREVIGTLAAYKDAAMTLQNEQGETMTVPTADTAWVKLYDDDDGGNHENE</sequence>
<reference evidence="6" key="2">
    <citation type="journal article" date="2021" name="Appl. Environ. Microbiol.">
        <title>Adaptability of a Caproate-Producing Bacterium Contributes to Its Dominance in an Anaerobic Fermentation System.</title>
        <authorList>
            <person name="Wang H."/>
            <person name="Gu Y."/>
            <person name="Zhou W."/>
            <person name="Zhao D."/>
            <person name="Qiao Z."/>
            <person name="Zheng J."/>
            <person name="Gao J."/>
            <person name="Chen X."/>
            <person name="Ren C."/>
            <person name="Xu Y."/>
        </authorList>
    </citation>
    <scope>NUCLEOTIDE SEQUENCE</scope>
    <source>
        <strain evidence="6">JNU-WLY1368</strain>
    </source>
</reference>
<reference evidence="7 8" key="1">
    <citation type="submission" date="2019-11" db="EMBL/GenBank/DDBJ databases">
        <authorList>
            <person name="Ren C."/>
            <person name="Wang H."/>
            <person name="Xu Y."/>
        </authorList>
    </citation>
    <scope>NUCLEOTIDE SEQUENCE [LARGE SCALE GENOMIC DNA]</scope>
    <source>
        <strain evidence="8">JNU-WLY1368</strain>
        <strain evidence="5 7">LBM 19010</strain>
    </source>
</reference>
<dbReference type="PANTHER" id="PTHR33867:SF1">
    <property type="entry name" value="RIBOSOME MATURATION FACTOR RIMP"/>
    <property type="match status" value="1"/>
</dbReference>
<dbReference type="InterPro" id="IPR035956">
    <property type="entry name" value="RimP_N_sf"/>
</dbReference>